<dbReference type="GO" id="GO:0004817">
    <property type="term" value="F:cysteine-tRNA ligase activity"/>
    <property type="evidence" value="ECO:0007669"/>
    <property type="project" value="TreeGrafter"/>
</dbReference>
<gene>
    <name evidence="6" type="primary">cysS_6</name>
    <name evidence="6" type="ORF">CM83_73737</name>
</gene>
<dbReference type="InterPro" id="IPR014729">
    <property type="entry name" value="Rossmann-like_a/b/a_fold"/>
</dbReference>
<sequence length="130" mass="14282">MQRLGIREPDLVTRVTEYVPQVVEFVQKIMDNGFAYKAESSVFFDTIAYLQAGHTLPKLKPISQAARESVLNSTSSSSCSATNNNNNNDNSRAEGVGNENETTEEEMAEGEGVLTKAVANEKRHPNDFAL</sequence>
<evidence type="ECO:0000256" key="3">
    <source>
        <dbReference type="ARBA" id="ARBA00022840"/>
    </source>
</evidence>
<evidence type="ECO:0000256" key="2">
    <source>
        <dbReference type="ARBA" id="ARBA00022741"/>
    </source>
</evidence>
<dbReference type="GO" id="GO:0005737">
    <property type="term" value="C:cytoplasm"/>
    <property type="evidence" value="ECO:0007669"/>
    <property type="project" value="TreeGrafter"/>
</dbReference>
<dbReference type="InterPro" id="IPR032678">
    <property type="entry name" value="tRNA-synt_1_cat_dom"/>
</dbReference>
<dbReference type="PANTHER" id="PTHR10890">
    <property type="entry name" value="CYSTEINYL-TRNA SYNTHETASE"/>
    <property type="match status" value="1"/>
</dbReference>
<dbReference type="Gene3D" id="3.40.50.620">
    <property type="entry name" value="HUPs"/>
    <property type="match status" value="1"/>
</dbReference>
<evidence type="ECO:0000313" key="6">
    <source>
        <dbReference type="EMBL" id="JAG27618.1"/>
    </source>
</evidence>
<feature type="domain" description="tRNA synthetases class I catalytic" evidence="5">
    <location>
        <begin position="1"/>
        <end position="55"/>
    </location>
</feature>
<organism evidence="6">
    <name type="scientific">Lygus hesperus</name>
    <name type="common">Western plant bug</name>
    <dbReference type="NCBI Taxonomy" id="30085"/>
    <lineage>
        <taxon>Eukaryota</taxon>
        <taxon>Metazoa</taxon>
        <taxon>Ecdysozoa</taxon>
        <taxon>Arthropoda</taxon>
        <taxon>Hexapoda</taxon>
        <taxon>Insecta</taxon>
        <taxon>Pterygota</taxon>
        <taxon>Neoptera</taxon>
        <taxon>Paraneoptera</taxon>
        <taxon>Hemiptera</taxon>
        <taxon>Heteroptera</taxon>
        <taxon>Panheteroptera</taxon>
        <taxon>Cimicomorpha</taxon>
        <taxon>Miridae</taxon>
        <taxon>Mirini</taxon>
        <taxon>Lygus</taxon>
    </lineage>
</organism>
<feature type="compositionally biased region" description="Basic and acidic residues" evidence="4">
    <location>
        <begin position="119"/>
        <end position="130"/>
    </location>
</feature>
<evidence type="ECO:0000256" key="4">
    <source>
        <dbReference type="SAM" id="MobiDB-lite"/>
    </source>
</evidence>
<reference evidence="6" key="2">
    <citation type="submission" date="2014-07" db="EMBL/GenBank/DDBJ databases">
        <authorList>
            <person name="Hull J."/>
        </authorList>
    </citation>
    <scope>NUCLEOTIDE SEQUENCE</scope>
</reference>
<proteinExistence type="predicted"/>
<name>A0A0A9Y965_LYGHE</name>
<dbReference type="GO" id="GO:0005524">
    <property type="term" value="F:ATP binding"/>
    <property type="evidence" value="ECO:0007669"/>
    <property type="project" value="UniProtKB-KW"/>
</dbReference>
<dbReference type="SUPFAM" id="SSF52374">
    <property type="entry name" value="Nucleotidylyl transferase"/>
    <property type="match status" value="1"/>
</dbReference>
<dbReference type="EMBL" id="GBHO01015986">
    <property type="protein sequence ID" value="JAG27618.1"/>
    <property type="molecule type" value="Transcribed_RNA"/>
</dbReference>
<protein>
    <submittedName>
        <fullName evidence="6">Cysteine--tRNA ligase, cytoplasmic</fullName>
    </submittedName>
</protein>
<dbReference type="GO" id="GO:0006423">
    <property type="term" value="P:cysteinyl-tRNA aminoacylation"/>
    <property type="evidence" value="ECO:0007669"/>
    <property type="project" value="TreeGrafter"/>
</dbReference>
<accession>A0A0A9Y965</accession>
<dbReference type="InterPro" id="IPR024909">
    <property type="entry name" value="Cys-tRNA/MSH_ligase"/>
</dbReference>
<keyword evidence="1 6" id="KW-0436">Ligase</keyword>
<evidence type="ECO:0000259" key="5">
    <source>
        <dbReference type="Pfam" id="PF01406"/>
    </source>
</evidence>
<feature type="region of interest" description="Disordered" evidence="4">
    <location>
        <begin position="66"/>
        <end position="130"/>
    </location>
</feature>
<dbReference type="AlphaFoldDB" id="A0A0A9Y965"/>
<keyword evidence="3" id="KW-0067">ATP-binding</keyword>
<dbReference type="PANTHER" id="PTHR10890:SF3">
    <property type="entry name" value="CYSTEINE--TRNA LIGASE, CYTOPLASMIC"/>
    <property type="match status" value="1"/>
</dbReference>
<reference evidence="6" key="1">
    <citation type="journal article" date="2014" name="PLoS ONE">
        <title>Transcriptome-Based Identification of ABC Transporters in the Western Tarnished Plant Bug Lygus hesperus.</title>
        <authorList>
            <person name="Hull J.J."/>
            <person name="Chaney K."/>
            <person name="Geib S.M."/>
            <person name="Fabrick J.A."/>
            <person name="Brent C.S."/>
            <person name="Walsh D."/>
            <person name="Lavine L.C."/>
        </authorList>
    </citation>
    <scope>NUCLEOTIDE SEQUENCE</scope>
</reference>
<evidence type="ECO:0000256" key="1">
    <source>
        <dbReference type="ARBA" id="ARBA00022598"/>
    </source>
</evidence>
<dbReference type="Pfam" id="PF01406">
    <property type="entry name" value="tRNA-synt_1e"/>
    <property type="match status" value="1"/>
</dbReference>
<feature type="compositionally biased region" description="Low complexity" evidence="4">
    <location>
        <begin position="69"/>
        <end position="100"/>
    </location>
</feature>
<keyword evidence="2" id="KW-0547">Nucleotide-binding</keyword>